<evidence type="ECO:0000256" key="7">
    <source>
        <dbReference type="ARBA" id="ARBA00022779"/>
    </source>
</evidence>
<dbReference type="GO" id="GO:0005886">
    <property type="term" value="C:plasma membrane"/>
    <property type="evidence" value="ECO:0007669"/>
    <property type="project" value="UniProtKB-SubCell"/>
</dbReference>
<evidence type="ECO:0000313" key="12">
    <source>
        <dbReference type="Proteomes" id="UP000218890"/>
    </source>
</evidence>
<dbReference type="PANTHER" id="PTHR35091">
    <property type="entry name" value="FLAGELLAR PROTEIN FLIL"/>
    <property type="match status" value="1"/>
</dbReference>
<dbReference type="InterPro" id="IPR005503">
    <property type="entry name" value="FliL"/>
</dbReference>
<comment type="subcellular location">
    <subcellularLocation>
        <location evidence="10">Cell inner membrane</location>
    </subcellularLocation>
    <subcellularLocation>
        <location evidence="2">Cell membrane</location>
        <topology evidence="2">Single-pass membrane protein</topology>
    </subcellularLocation>
</comment>
<keyword evidence="11" id="KW-0969">Cilium</keyword>
<dbReference type="GO" id="GO:0006935">
    <property type="term" value="P:chemotaxis"/>
    <property type="evidence" value="ECO:0007669"/>
    <property type="project" value="UniProtKB-KW"/>
</dbReference>
<dbReference type="KEGG" id="hhk:HH1059_05300"/>
<evidence type="ECO:0000256" key="4">
    <source>
        <dbReference type="ARBA" id="ARBA00022475"/>
    </source>
</evidence>
<dbReference type="GO" id="GO:0009425">
    <property type="term" value="C:bacterial-type flagellum basal body"/>
    <property type="evidence" value="ECO:0007669"/>
    <property type="project" value="InterPro"/>
</dbReference>
<keyword evidence="4" id="KW-1003">Cell membrane</keyword>
<keyword evidence="6" id="KW-0812">Transmembrane</keyword>
<keyword evidence="12" id="KW-1185">Reference proteome</keyword>
<evidence type="ECO:0000256" key="2">
    <source>
        <dbReference type="ARBA" id="ARBA00004162"/>
    </source>
</evidence>
<evidence type="ECO:0000256" key="3">
    <source>
        <dbReference type="ARBA" id="ARBA00008281"/>
    </source>
</evidence>
<dbReference type="Proteomes" id="UP000218890">
    <property type="component" value="Chromosome"/>
</dbReference>
<keyword evidence="10" id="KW-0997">Cell inner membrane</keyword>
<keyword evidence="8" id="KW-1133">Transmembrane helix</keyword>
<accession>A0A0X8X825</accession>
<keyword evidence="11" id="KW-0966">Cell projection</keyword>
<name>A0A0X8X825_HALHR</name>
<sequence length="156" mass="17590">MPKSIYVLLTAATVLLTITLGFVLAIATGWITPPGMQQYDSDPASTEVDYDDAQYVELEPSLTVNFGDGERLRYLEADVQVQTSQDEVVEALERHSAAIRDELIMLFSEQSPEDLNDVEGREELRNRSEEIINGILEKRGVEGRIDDVFFTEFVMQ</sequence>
<comment type="similarity">
    <text evidence="3 10">Belongs to the FliL family.</text>
</comment>
<organism evidence="11 12">
    <name type="scientific">Halorhodospira halochloris</name>
    <name type="common">Ectothiorhodospira halochloris</name>
    <dbReference type="NCBI Taxonomy" id="1052"/>
    <lineage>
        <taxon>Bacteria</taxon>
        <taxon>Pseudomonadati</taxon>
        <taxon>Pseudomonadota</taxon>
        <taxon>Gammaproteobacteria</taxon>
        <taxon>Chromatiales</taxon>
        <taxon>Ectothiorhodospiraceae</taxon>
        <taxon>Halorhodospira</taxon>
    </lineage>
</organism>
<evidence type="ECO:0000256" key="5">
    <source>
        <dbReference type="ARBA" id="ARBA00022500"/>
    </source>
</evidence>
<dbReference type="RefSeq" id="WP_096407965.1">
    <property type="nucleotide sequence ID" value="NZ_AP017372.2"/>
</dbReference>
<evidence type="ECO:0000256" key="8">
    <source>
        <dbReference type="ARBA" id="ARBA00022989"/>
    </source>
</evidence>
<gene>
    <name evidence="11" type="ORF">HH1059_05300</name>
</gene>
<evidence type="ECO:0000256" key="1">
    <source>
        <dbReference type="ARBA" id="ARBA00002254"/>
    </source>
</evidence>
<protein>
    <recommendedName>
        <fullName evidence="10">Flagellar protein FliL</fullName>
    </recommendedName>
</protein>
<dbReference type="OrthoDB" id="5616092at2"/>
<keyword evidence="5 10" id="KW-0145">Chemotaxis</keyword>
<dbReference type="AlphaFoldDB" id="A0A0X8X825"/>
<dbReference type="Pfam" id="PF03748">
    <property type="entry name" value="FliL"/>
    <property type="match status" value="1"/>
</dbReference>
<keyword evidence="9 10" id="KW-0472">Membrane</keyword>
<comment type="function">
    <text evidence="1 10">Controls the rotational direction of flagella during chemotaxis.</text>
</comment>
<evidence type="ECO:0000313" key="11">
    <source>
        <dbReference type="EMBL" id="BAU57214.1"/>
    </source>
</evidence>
<dbReference type="EMBL" id="AP017372">
    <property type="protein sequence ID" value="BAU57214.1"/>
    <property type="molecule type" value="Genomic_DNA"/>
</dbReference>
<keyword evidence="7 10" id="KW-0283">Flagellar rotation</keyword>
<proteinExistence type="inferred from homology"/>
<dbReference type="GO" id="GO:0071978">
    <property type="term" value="P:bacterial-type flagellum-dependent swarming motility"/>
    <property type="evidence" value="ECO:0007669"/>
    <property type="project" value="TreeGrafter"/>
</dbReference>
<evidence type="ECO:0000256" key="9">
    <source>
        <dbReference type="ARBA" id="ARBA00023136"/>
    </source>
</evidence>
<keyword evidence="11" id="KW-0282">Flagellum</keyword>
<reference evidence="11" key="1">
    <citation type="submission" date="2016-02" db="EMBL/GenBank/DDBJ databases">
        <title>Halorhodospira halochloris DSM-1059 complete genome, version 2.</title>
        <authorList>
            <person name="Tsukatani Y."/>
        </authorList>
    </citation>
    <scope>NUCLEOTIDE SEQUENCE</scope>
    <source>
        <strain evidence="11">DSM 1059</strain>
    </source>
</reference>
<dbReference type="PANTHER" id="PTHR35091:SF2">
    <property type="entry name" value="FLAGELLAR PROTEIN FLIL"/>
    <property type="match status" value="1"/>
</dbReference>
<evidence type="ECO:0000256" key="6">
    <source>
        <dbReference type="ARBA" id="ARBA00022692"/>
    </source>
</evidence>
<evidence type="ECO:0000256" key="10">
    <source>
        <dbReference type="RuleBase" id="RU364125"/>
    </source>
</evidence>